<evidence type="ECO:0000256" key="2">
    <source>
        <dbReference type="ARBA" id="ARBA00008352"/>
    </source>
</evidence>
<feature type="compositionally biased region" description="Acidic residues" evidence="4">
    <location>
        <begin position="168"/>
        <end position="193"/>
    </location>
</feature>
<proteinExistence type="inferred from homology"/>
<protein>
    <recommendedName>
        <fullName evidence="7">DNA-directed RNA polymerase III subunit</fullName>
    </recommendedName>
</protein>
<dbReference type="Pfam" id="PF11705">
    <property type="entry name" value="RNA_pol_3_Rpc31"/>
    <property type="match status" value="1"/>
</dbReference>
<dbReference type="GO" id="GO:0006383">
    <property type="term" value="P:transcription by RNA polymerase III"/>
    <property type="evidence" value="ECO:0007669"/>
    <property type="project" value="InterPro"/>
</dbReference>
<dbReference type="Proteomes" id="UP001153712">
    <property type="component" value="Chromosome 3"/>
</dbReference>
<comment type="subcellular location">
    <subcellularLocation>
        <location evidence="1">Nucleus</location>
    </subcellularLocation>
</comment>
<evidence type="ECO:0000256" key="4">
    <source>
        <dbReference type="SAM" id="MobiDB-lite"/>
    </source>
</evidence>
<feature type="compositionally biased region" description="Acidic residues" evidence="4">
    <location>
        <begin position="202"/>
        <end position="219"/>
    </location>
</feature>
<keyword evidence="6" id="KW-1185">Reference proteome</keyword>
<evidence type="ECO:0000313" key="5">
    <source>
        <dbReference type="EMBL" id="CAG9860094.1"/>
    </source>
</evidence>
<evidence type="ECO:0000256" key="1">
    <source>
        <dbReference type="ARBA" id="ARBA00004123"/>
    </source>
</evidence>
<gene>
    <name evidence="5" type="ORF">PHYEVI_LOCUS6451</name>
</gene>
<evidence type="ECO:0008006" key="7">
    <source>
        <dbReference type="Google" id="ProtNLM"/>
    </source>
</evidence>
<reference evidence="5" key="1">
    <citation type="submission" date="2022-01" db="EMBL/GenBank/DDBJ databases">
        <authorList>
            <person name="King R."/>
        </authorList>
    </citation>
    <scope>NUCLEOTIDE SEQUENCE</scope>
</reference>
<dbReference type="InterPro" id="IPR024661">
    <property type="entry name" value="RNA_pol_III_Rpc31"/>
</dbReference>
<evidence type="ECO:0000256" key="3">
    <source>
        <dbReference type="ARBA" id="ARBA00023242"/>
    </source>
</evidence>
<keyword evidence="3" id="KW-0539">Nucleus</keyword>
<dbReference type="PANTHER" id="PTHR15367">
    <property type="entry name" value="DNA-DIRECTED RNA POLYMERASE III"/>
    <property type="match status" value="1"/>
</dbReference>
<dbReference type="EMBL" id="OU900096">
    <property type="protein sequence ID" value="CAG9860094.1"/>
    <property type="molecule type" value="Genomic_DNA"/>
</dbReference>
<dbReference type="AlphaFoldDB" id="A0A9N9TQ18"/>
<evidence type="ECO:0000313" key="6">
    <source>
        <dbReference type="Proteomes" id="UP001153712"/>
    </source>
</evidence>
<comment type="similarity">
    <text evidence="2">Belongs to the eukaryotic RPC7 RNA polymerase subunit family.</text>
</comment>
<feature type="region of interest" description="Disordered" evidence="4">
    <location>
        <begin position="155"/>
        <end position="219"/>
    </location>
</feature>
<organism evidence="5 6">
    <name type="scientific">Phyllotreta striolata</name>
    <name type="common">Striped flea beetle</name>
    <name type="synonym">Crioceris striolata</name>
    <dbReference type="NCBI Taxonomy" id="444603"/>
    <lineage>
        <taxon>Eukaryota</taxon>
        <taxon>Metazoa</taxon>
        <taxon>Ecdysozoa</taxon>
        <taxon>Arthropoda</taxon>
        <taxon>Hexapoda</taxon>
        <taxon>Insecta</taxon>
        <taxon>Pterygota</taxon>
        <taxon>Neoptera</taxon>
        <taxon>Endopterygota</taxon>
        <taxon>Coleoptera</taxon>
        <taxon>Polyphaga</taxon>
        <taxon>Cucujiformia</taxon>
        <taxon>Chrysomeloidea</taxon>
        <taxon>Chrysomelidae</taxon>
        <taxon>Galerucinae</taxon>
        <taxon>Alticini</taxon>
        <taxon>Phyllotreta</taxon>
    </lineage>
</organism>
<dbReference type="GO" id="GO:0005666">
    <property type="term" value="C:RNA polymerase III complex"/>
    <property type="evidence" value="ECO:0007669"/>
    <property type="project" value="TreeGrafter"/>
</dbReference>
<dbReference type="OrthoDB" id="5377312at2759"/>
<dbReference type="PANTHER" id="PTHR15367:SF2">
    <property type="entry name" value="DNA-DIRECTED RNA POLYMERASE III SUBUNIT"/>
    <property type="match status" value="1"/>
</dbReference>
<name>A0A9N9TQ18_PHYSR</name>
<sequence>MSGRGRGGGGRGGISKTMNREQLIALGVGNKELIPGPVLQPPMLFPLLERRPVPLNQTLEMDYLLILRQDFIDHMQLSGSYLKLPGNKTKPEQEIDKLVAQIPSTKEKYDWRLFPSELRPKVSIKRSIKKGTTKEVDVEQRLKVLETLEKKIEASETTGAREAGKSGEDDEEDADIPEVMEEDEEDEEMDDGTDYANNYFDNGEDYDDEDDNLEDGPIY</sequence>
<accession>A0A9N9TQ18</accession>